<dbReference type="GO" id="GO:0005524">
    <property type="term" value="F:ATP binding"/>
    <property type="evidence" value="ECO:0007669"/>
    <property type="project" value="InterPro"/>
</dbReference>
<dbReference type="Gene3D" id="3.40.50.300">
    <property type="entry name" value="P-loop containing nucleotide triphosphate hydrolases"/>
    <property type="match status" value="1"/>
</dbReference>
<sequence>MSKIIIKKGESTFKEKNGSIIPIFEIEKKEYLRIEPNDFPSIGTIFVSAGFNEFEKDTFYEFDSEKLKVNDNYERDLAAYSKGELPKSPSKYILSYYHSNIKKTLPHNLIPIYPNRFTLNSNILIEKEGIESDIFFLKTSDSLFGPFQRDGNVLIKAASFINLEGDIEDDAFLEFTESYRQYDGSVVFEFSQNISSDFIVKDNNGNEFLVGFSDFIKNGIGSKIDFTPIPILHKWAIAKLTNSDTKLANILSELKNIQSSNNDKIDNLKWNKYISIIDEILENQENIDELVKILNEKNFIKETIDTTEIEKINKKVEDLKKALESKENANLTLINANRTLQDELKEEKDKVKENSKIDAIRFPNLSKVLDIENEVNEIEKILTEKITSSKLKKENDILEGEKRVLERDIKQREEEVRGVKDSVKKIKEIFDRTASEHTAKLQEAKTYNDLLNGIEFLPNKDANNDSKIIKANIISLNPDFTAKLYILEIKERLSSQGREISFNDVANLVITINQTFITIIAGAPGVGKTSLVEKLSKSYGLNEDFGYLEIACAKGWNSSKDLIGFFNPLTNKFQPAKTKLREALKKSEENPNAPYLVLLDEANLSPIEHYWSDFIKLADTNYSRKIKISDNEEIQFGDGFRFVATINHDHTTEALSNRLIDRAAIIQLDKPKEIKDDSIINIDSIFNFTEIQTLFKEPTKKWQTVKELIEDTFTKIKEILESDHTIIISPRKEIAVYKYCKVATGLLEVDSNSNSDDGSYIALDYAISQHILPLINGRGGDFMKLLEDLKKVLNDKGMIKSVNLLNKIIKRGKDLKHFRYIYY</sequence>
<dbReference type="EnsemblBacteria" id="CAL42948">
    <property type="protein sequence ID" value="CAL42948"/>
    <property type="gene ID" value="FP0848"/>
</dbReference>
<evidence type="ECO:0000313" key="3">
    <source>
        <dbReference type="EMBL" id="CAL42948.1"/>
    </source>
</evidence>
<dbReference type="InterPro" id="IPR011704">
    <property type="entry name" value="ATPase_dyneun-rel_AAA"/>
</dbReference>
<evidence type="ECO:0000313" key="4">
    <source>
        <dbReference type="Proteomes" id="UP000006394"/>
    </source>
</evidence>
<dbReference type="EMBL" id="AM398681">
    <property type="protein sequence ID" value="CAL42948.1"/>
    <property type="molecule type" value="Genomic_DNA"/>
</dbReference>
<dbReference type="KEGG" id="fps:FP0848"/>
<dbReference type="OrthoDB" id="9781481at2"/>
<dbReference type="STRING" id="402612.FP0848"/>
<keyword evidence="1" id="KW-0175">Coiled coil</keyword>
<feature type="coiled-coil region" evidence="1">
    <location>
        <begin position="277"/>
        <end position="357"/>
    </location>
</feature>
<dbReference type="AlphaFoldDB" id="A6GXX5"/>
<reference evidence="3 4" key="1">
    <citation type="journal article" date="2007" name="Nat. Biotechnol.">
        <title>Complete genome sequence of the fish pathogen Flavobacterium psychrophilum.</title>
        <authorList>
            <person name="Duchaud E."/>
            <person name="Boussaha M."/>
            <person name="Loux V."/>
            <person name="Bernardet J.F."/>
            <person name="Michel C."/>
            <person name="Kerouault B."/>
            <person name="Mondot S."/>
            <person name="Nicolas P."/>
            <person name="Bossy R."/>
            <person name="Caron C."/>
            <person name="Bessieres P."/>
            <person name="Gibrat J.F."/>
            <person name="Claverol S."/>
            <person name="Dumetz F."/>
            <person name="Le Henaff M."/>
            <person name="Benmansour A."/>
        </authorList>
    </citation>
    <scope>NUCLEOTIDE SEQUENCE [LARGE SCALE GENOMIC DNA]</scope>
    <source>
        <strain evidence="4">ATCC 49511 / DSM 21280 / CIP 103535 / JIP02/86</strain>
    </source>
</reference>
<keyword evidence="4" id="KW-1185">Reference proteome</keyword>
<proteinExistence type="predicted"/>
<dbReference type="HOGENOM" id="CLU_343134_0_0_10"/>
<organism evidence="3 4">
    <name type="scientific">Flavobacterium psychrophilum (strain ATCC 49511 / DSM 21280 / CIP 103535 / JIP02/86)</name>
    <dbReference type="NCBI Taxonomy" id="402612"/>
    <lineage>
        <taxon>Bacteria</taxon>
        <taxon>Pseudomonadati</taxon>
        <taxon>Bacteroidota</taxon>
        <taxon>Flavobacteriia</taxon>
        <taxon>Flavobacteriales</taxon>
        <taxon>Flavobacteriaceae</taxon>
        <taxon>Flavobacterium</taxon>
    </lineage>
</organism>
<evidence type="ECO:0000256" key="1">
    <source>
        <dbReference type="SAM" id="Coils"/>
    </source>
</evidence>
<gene>
    <name evidence="3" type="ordered locus">FP0848</name>
</gene>
<dbReference type="SMART" id="SM00382">
    <property type="entry name" value="AAA"/>
    <property type="match status" value="1"/>
</dbReference>
<protein>
    <recommendedName>
        <fullName evidence="2">AAA+ ATPase domain-containing protein</fullName>
    </recommendedName>
</protein>
<dbReference type="Proteomes" id="UP000006394">
    <property type="component" value="Chromosome"/>
</dbReference>
<feature type="domain" description="AAA+ ATPase" evidence="2">
    <location>
        <begin position="514"/>
        <end position="670"/>
    </location>
</feature>
<feature type="coiled-coil region" evidence="1">
    <location>
        <begin position="388"/>
        <end position="422"/>
    </location>
</feature>
<dbReference type="eggNOG" id="COG1401">
    <property type="taxonomic scope" value="Bacteria"/>
</dbReference>
<dbReference type="GeneID" id="66552530"/>
<dbReference type="SUPFAM" id="SSF52540">
    <property type="entry name" value="P-loop containing nucleoside triphosphate hydrolases"/>
    <property type="match status" value="2"/>
</dbReference>
<dbReference type="Pfam" id="PF07728">
    <property type="entry name" value="AAA_5"/>
    <property type="match status" value="1"/>
</dbReference>
<dbReference type="InterPro" id="IPR003593">
    <property type="entry name" value="AAA+_ATPase"/>
</dbReference>
<accession>A6GXX5</accession>
<evidence type="ECO:0000259" key="2">
    <source>
        <dbReference type="SMART" id="SM00382"/>
    </source>
</evidence>
<dbReference type="PATRIC" id="fig|402612.5.peg.861"/>
<dbReference type="GO" id="GO:0016887">
    <property type="term" value="F:ATP hydrolysis activity"/>
    <property type="evidence" value="ECO:0007669"/>
    <property type="project" value="InterPro"/>
</dbReference>
<dbReference type="InterPro" id="IPR027417">
    <property type="entry name" value="P-loop_NTPase"/>
</dbReference>
<dbReference type="RefSeq" id="WP_011963004.1">
    <property type="nucleotide sequence ID" value="NC_009613.3"/>
</dbReference>
<name>A6GXX5_FLAPJ</name>